<evidence type="ECO:0000313" key="9">
    <source>
        <dbReference type="Proteomes" id="UP000503251"/>
    </source>
</evidence>
<dbReference type="AlphaFoldDB" id="A0A6P1ZBJ0"/>
<feature type="domain" description="4Fe-4S ferredoxin-type" evidence="5">
    <location>
        <begin position="117"/>
        <end position="146"/>
    </location>
</feature>
<dbReference type="InterPro" id="IPR017900">
    <property type="entry name" value="4Fe4S_Fe_S_CS"/>
</dbReference>
<keyword evidence="2" id="KW-0479">Metal-binding</keyword>
<dbReference type="Pfam" id="PF01077">
    <property type="entry name" value="NIR_SIR"/>
    <property type="match status" value="1"/>
</dbReference>
<keyword evidence="1" id="KW-0004">4Fe-4S</keyword>
<dbReference type="InterPro" id="IPR017896">
    <property type="entry name" value="4Fe4S_Fe-S-bd"/>
</dbReference>
<dbReference type="GO" id="GO:0016491">
    <property type="term" value="F:oxidoreductase activity"/>
    <property type="evidence" value="ECO:0007669"/>
    <property type="project" value="InterPro"/>
</dbReference>
<dbReference type="SUPFAM" id="SSF56014">
    <property type="entry name" value="Nitrite and sulphite reductase 4Fe-4S domain-like"/>
    <property type="match status" value="1"/>
</dbReference>
<dbReference type="GO" id="GO:0046872">
    <property type="term" value="F:metal ion binding"/>
    <property type="evidence" value="ECO:0007669"/>
    <property type="project" value="UniProtKB-KW"/>
</dbReference>
<keyword evidence="4" id="KW-0411">Iron-sulfur</keyword>
<proteinExistence type="predicted"/>
<dbReference type="SUPFAM" id="SSF54862">
    <property type="entry name" value="4Fe-4S ferredoxins"/>
    <property type="match status" value="1"/>
</dbReference>
<keyword evidence="9" id="KW-1185">Reference proteome</keyword>
<accession>A0A6P1ZBJ0</accession>
<evidence type="ECO:0000313" key="8">
    <source>
        <dbReference type="Proteomes" id="UP000434052"/>
    </source>
</evidence>
<dbReference type="PROSITE" id="PS00198">
    <property type="entry name" value="4FE4S_FER_1"/>
    <property type="match status" value="1"/>
</dbReference>
<evidence type="ECO:0000256" key="3">
    <source>
        <dbReference type="ARBA" id="ARBA00023004"/>
    </source>
</evidence>
<dbReference type="Proteomes" id="UP000503251">
    <property type="component" value="Chromosome"/>
</dbReference>
<evidence type="ECO:0000256" key="1">
    <source>
        <dbReference type="ARBA" id="ARBA00022485"/>
    </source>
</evidence>
<reference evidence="7 8" key="1">
    <citation type="submission" date="2018-06" db="EMBL/GenBank/DDBJ databases">
        <title>Complete genome of Desulfovibrio marinus P48SEP.</title>
        <authorList>
            <person name="Crispim J.S."/>
            <person name="Vidigal P.M.P."/>
            <person name="Silva L.C.F."/>
            <person name="Araujo L.C."/>
            <person name="Laguardia C.N."/>
            <person name="Dias R.S."/>
            <person name="Sousa M.P."/>
            <person name="Paula S.O."/>
            <person name="Silva C."/>
        </authorList>
    </citation>
    <scope>NUCLEOTIDE SEQUENCE [LARGE SCALE GENOMIC DNA]</scope>
    <source>
        <strain evidence="7 8">P48SEP</strain>
    </source>
</reference>
<evidence type="ECO:0000313" key="7">
    <source>
        <dbReference type="EMBL" id="TVM31386.1"/>
    </source>
</evidence>
<feature type="domain" description="4Fe-4S ferredoxin-type" evidence="5">
    <location>
        <begin position="88"/>
        <end position="116"/>
    </location>
</feature>
<evidence type="ECO:0000313" key="6">
    <source>
        <dbReference type="EMBL" id="QJT10995.1"/>
    </source>
</evidence>
<dbReference type="GO" id="GO:0020037">
    <property type="term" value="F:heme binding"/>
    <property type="evidence" value="ECO:0007669"/>
    <property type="project" value="InterPro"/>
</dbReference>
<evidence type="ECO:0000259" key="5">
    <source>
        <dbReference type="PROSITE" id="PS51379"/>
    </source>
</evidence>
<dbReference type="Pfam" id="PF00037">
    <property type="entry name" value="Fer4"/>
    <property type="match status" value="2"/>
</dbReference>
<evidence type="ECO:0000256" key="4">
    <source>
        <dbReference type="ARBA" id="ARBA00023014"/>
    </source>
</evidence>
<dbReference type="GO" id="GO:0051539">
    <property type="term" value="F:4 iron, 4 sulfur cluster binding"/>
    <property type="evidence" value="ECO:0007669"/>
    <property type="project" value="UniProtKB-KW"/>
</dbReference>
<sequence length="232" mass="24238">MNMHATATYRIEPCRGCSGQCPHALPAPEGFTRSIDAAVAASGWPVFLNDACAPRPPRHHEQFRIAVACCANGCSRPHIADIGLIFSQRPAVPESCSGCGACIAACPDKALAPGPDGAPSLDHSRCLACGKCIAACPEGAMTVAESGCRFMVGGKLGRRPRLATELPGLLDPRLLPGRVSGWLEVFIAGYEPGLRFGDLVGRMGLERVLALSLEYTSFFAATNKNSEGGSAA</sequence>
<dbReference type="InterPro" id="IPR045854">
    <property type="entry name" value="NO2/SO3_Rdtase_4Fe4S_sf"/>
</dbReference>
<dbReference type="Proteomes" id="UP000434052">
    <property type="component" value="Unassembled WGS sequence"/>
</dbReference>
<dbReference type="RefSeq" id="WP_144306887.1">
    <property type="nucleotide sequence ID" value="NZ_CP039543.1"/>
</dbReference>
<organism evidence="7 8">
    <name type="scientific">Oceanidesulfovibrio marinus</name>
    <dbReference type="NCBI Taxonomy" id="370038"/>
    <lineage>
        <taxon>Bacteria</taxon>
        <taxon>Pseudomonadati</taxon>
        <taxon>Thermodesulfobacteriota</taxon>
        <taxon>Desulfovibrionia</taxon>
        <taxon>Desulfovibrionales</taxon>
        <taxon>Desulfovibrionaceae</taxon>
        <taxon>Oceanidesulfovibrio</taxon>
    </lineage>
</organism>
<keyword evidence="3" id="KW-0408">Iron</keyword>
<dbReference type="OrthoDB" id="9800558at2"/>
<protein>
    <submittedName>
        <fullName evidence="7">(Fe-S)-binding protein</fullName>
    </submittedName>
    <submittedName>
        <fullName evidence="6">4Fe-4S dicluster domain-containing protein</fullName>
    </submittedName>
</protein>
<dbReference type="EMBL" id="QMIF01000016">
    <property type="protein sequence ID" value="TVM31386.1"/>
    <property type="molecule type" value="Genomic_DNA"/>
</dbReference>
<gene>
    <name evidence="7" type="ORF">DQK91_18495</name>
    <name evidence="6" type="ORF">E8L03_19675</name>
</gene>
<dbReference type="Gene3D" id="3.30.413.10">
    <property type="entry name" value="Sulfite Reductase Hemoprotein, domain 1"/>
    <property type="match status" value="1"/>
</dbReference>
<dbReference type="Gene3D" id="3.30.70.20">
    <property type="match status" value="1"/>
</dbReference>
<name>A0A6P1ZBJ0_9BACT</name>
<evidence type="ECO:0000256" key="2">
    <source>
        <dbReference type="ARBA" id="ARBA00022723"/>
    </source>
</evidence>
<dbReference type="PROSITE" id="PS51379">
    <property type="entry name" value="4FE4S_FER_2"/>
    <property type="match status" value="2"/>
</dbReference>
<dbReference type="EMBL" id="CP039543">
    <property type="protein sequence ID" value="QJT10995.1"/>
    <property type="molecule type" value="Genomic_DNA"/>
</dbReference>
<dbReference type="InterPro" id="IPR006067">
    <property type="entry name" value="NO2/SO3_Rdtase_4Fe4S_dom"/>
</dbReference>
<reference evidence="6 9" key="2">
    <citation type="submission" date="2019-04" db="EMBL/GenBank/DDBJ databases">
        <title>Isolation and culture of sulfate reducing bacteria from the cold seep of the South China Sea.</title>
        <authorList>
            <person name="Sun C."/>
            <person name="Liu R."/>
        </authorList>
    </citation>
    <scope>NUCLEOTIDE SEQUENCE [LARGE SCALE GENOMIC DNA]</scope>
    <source>
        <strain evidence="6 9">CS1</strain>
    </source>
</reference>